<reference evidence="1 2" key="1">
    <citation type="submission" date="2019-04" db="EMBL/GenBank/DDBJ databases">
        <title>Friends and foes A comparative genomics study of 23 Aspergillus species from section Flavi.</title>
        <authorList>
            <consortium name="DOE Joint Genome Institute"/>
            <person name="Kjaerbolling I."/>
            <person name="Vesth T."/>
            <person name="Frisvad J.C."/>
            <person name="Nybo J.L."/>
            <person name="Theobald S."/>
            <person name="Kildgaard S."/>
            <person name="Isbrandt T."/>
            <person name="Kuo A."/>
            <person name="Sato A."/>
            <person name="Lyhne E.K."/>
            <person name="Kogle M.E."/>
            <person name="Wiebenga A."/>
            <person name="Kun R.S."/>
            <person name="Lubbers R.J."/>
            <person name="Makela M.R."/>
            <person name="Barry K."/>
            <person name="Chovatia M."/>
            <person name="Clum A."/>
            <person name="Daum C."/>
            <person name="Haridas S."/>
            <person name="He G."/>
            <person name="LaButti K."/>
            <person name="Lipzen A."/>
            <person name="Mondo S."/>
            <person name="Riley R."/>
            <person name="Salamov A."/>
            <person name="Simmons B.A."/>
            <person name="Magnuson J.K."/>
            <person name="Henrissat B."/>
            <person name="Mortensen U.H."/>
            <person name="Larsen T.O."/>
            <person name="Devries R.P."/>
            <person name="Grigoriev I.V."/>
            <person name="Machida M."/>
            <person name="Baker S.E."/>
            <person name="Andersen M.R."/>
        </authorList>
    </citation>
    <scope>NUCLEOTIDE SEQUENCE [LARGE SCALE GENOMIC DNA]</scope>
    <source>
        <strain evidence="1 2">CBS 117625</strain>
    </source>
</reference>
<keyword evidence="2" id="KW-1185">Reference proteome</keyword>
<accession>A0A5N6T1K9</accession>
<gene>
    <name evidence="1" type="ORF">BDV38DRAFT_240180</name>
</gene>
<dbReference type="GeneID" id="43638077"/>
<organism evidence="1 2">
    <name type="scientific">Aspergillus pseudotamarii</name>
    <dbReference type="NCBI Taxonomy" id="132259"/>
    <lineage>
        <taxon>Eukaryota</taxon>
        <taxon>Fungi</taxon>
        <taxon>Dikarya</taxon>
        <taxon>Ascomycota</taxon>
        <taxon>Pezizomycotina</taxon>
        <taxon>Eurotiomycetes</taxon>
        <taxon>Eurotiomycetidae</taxon>
        <taxon>Eurotiales</taxon>
        <taxon>Aspergillaceae</taxon>
        <taxon>Aspergillus</taxon>
        <taxon>Aspergillus subgen. Circumdati</taxon>
    </lineage>
</organism>
<proteinExistence type="predicted"/>
<evidence type="ECO:0000313" key="1">
    <source>
        <dbReference type="EMBL" id="KAE8140193.1"/>
    </source>
</evidence>
<dbReference type="EMBL" id="ML743562">
    <property type="protein sequence ID" value="KAE8140193.1"/>
    <property type="molecule type" value="Genomic_DNA"/>
</dbReference>
<evidence type="ECO:0000313" key="2">
    <source>
        <dbReference type="Proteomes" id="UP000325672"/>
    </source>
</evidence>
<dbReference type="RefSeq" id="XP_031916256.1">
    <property type="nucleotide sequence ID" value="XM_032053867.1"/>
</dbReference>
<protein>
    <submittedName>
        <fullName evidence="1">Uncharacterized protein</fullName>
    </submittedName>
</protein>
<sequence>MDSRGSCCLLTVCLSRHHLLLGSFASSAIRINLLFFDDIDVRRLSGYVLHGVNQYPGRTDNPEMGIPTNCSSWSSAYGSRGIPRELGNEARWCIVCDSWYHLRRRRRPDDSGMISL</sequence>
<name>A0A5N6T1K9_ASPPS</name>
<dbReference type="Proteomes" id="UP000325672">
    <property type="component" value="Unassembled WGS sequence"/>
</dbReference>
<dbReference type="AlphaFoldDB" id="A0A5N6T1K9"/>